<dbReference type="GO" id="GO:0004650">
    <property type="term" value="F:polygalacturonase activity"/>
    <property type="evidence" value="ECO:0007669"/>
    <property type="project" value="UniProtKB-EC"/>
</dbReference>
<keyword evidence="13" id="KW-1185">Reference proteome</keyword>
<evidence type="ECO:0000256" key="12">
    <source>
        <dbReference type="SAM" id="SignalP"/>
    </source>
</evidence>
<dbReference type="InterPro" id="IPR006626">
    <property type="entry name" value="PbH1"/>
</dbReference>
<dbReference type="FunFam" id="2.160.20.10:FF:000002">
    <property type="entry name" value="Endopolygalacturonase D"/>
    <property type="match status" value="1"/>
</dbReference>
<organism evidence="13 14">
    <name type="scientific">Agrilus planipennis</name>
    <name type="common">Emerald ash borer</name>
    <name type="synonym">Agrilus marcopoli</name>
    <dbReference type="NCBI Taxonomy" id="224129"/>
    <lineage>
        <taxon>Eukaryota</taxon>
        <taxon>Metazoa</taxon>
        <taxon>Ecdysozoa</taxon>
        <taxon>Arthropoda</taxon>
        <taxon>Hexapoda</taxon>
        <taxon>Insecta</taxon>
        <taxon>Pterygota</taxon>
        <taxon>Neoptera</taxon>
        <taxon>Endopterygota</taxon>
        <taxon>Coleoptera</taxon>
        <taxon>Polyphaga</taxon>
        <taxon>Elateriformia</taxon>
        <taxon>Buprestoidea</taxon>
        <taxon>Buprestidae</taxon>
        <taxon>Agrilinae</taxon>
        <taxon>Agrilus</taxon>
    </lineage>
</organism>
<comment type="similarity">
    <text evidence="1 11">Belongs to the glycosyl hydrolase 28 family.</text>
</comment>
<dbReference type="InterPro" id="IPR000743">
    <property type="entry name" value="Glyco_hydro_28"/>
</dbReference>
<evidence type="ECO:0000256" key="9">
    <source>
        <dbReference type="ARBA" id="ARBA00034074"/>
    </source>
</evidence>
<accession>A0A1W4X9P3</accession>
<evidence type="ECO:0000313" key="14">
    <source>
        <dbReference type="RefSeq" id="XP_018329552.1"/>
    </source>
</evidence>
<dbReference type="STRING" id="224129.A0A1W4X9P3"/>
<dbReference type="AlphaFoldDB" id="A0A1W4X9P3"/>
<gene>
    <name evidence="14" type="primary">LOC108739923</name>
</gene>
<dbReference type="InterPro" id="IPR011050">
    <property type="entry name" value="Pectin_lyase_fold/virulence"/>
</dbReference>
<dbReference type="Gene3D" id="2.160.20.10">
    <property type="entry name" value="Single-stranded right-handed beta-helix, Pectin lyase-like"/>
    <property type="match status" value="1"/>
</dbReference>
<dbReference type="GO" id="GO:0005576">
    <property type="term" value="C:extracellular region"/>
    <property type="evidence" value="ECO:0007669"/>
    <property type="project" value="TreeGrafter"/>
</dbReference>
<dbReference type="Proteomes" id="UP000192223">
    <property type="component" value="Unplaced"/>
</dbReference>
<protein>
    <recommendedName>
        <fullName evidence="2">endo-polygalacturonase</fullName>
        <ecNumber evidence="2">3.2.1.15</ecNumber>
    </recommendedName>
</protein>
<keyword evidence="5 11" id="KW-0378">Hydrolase</keyword>
<sequence length="376" mass="40575">MKLIFKILIGLSAVVIEALEITSGKVFSRPTGRATSCNLTGNSIDELNAIKSSCKNIVIENLRVPAGKTLDLTGISDTSITFRGNISFGYAEWKGPLVLISGSNVNITGERGHVFDGQGARWWDTLGGNGGVRKPRFFKIRYLYNGVVNHLHFLNSPRHCFAIHNCTNITVNNVVMNTKDGDTQGGHNTDAINVKGSENVFISDTIVYNQDDCLAVRSGKNIHFKKAFCSGGHGMSIGSVGNRTNNVVEDVYITDSIVVDSENGVRIKTVVNATGLVSGVTYNNITMRNITDFGILMRGDYMNMPGPTGTPGNGVPILNVTITNVRGTVQPNGTNIYILLGQGVAQNWYWNDIDISGGTRRRVCQGIPPNSGAFCA</sequence>
<keyword evidence="4" id="KW-0677">Repeat</keyword>
<dbReference type="GO" id="GO:0045490">
    <property type="term" value="P:pectin catabolic process"/>
    <property type="evidence" value="ECO:0007669"/>
    <property type="project" value="TreeGrafter"/>
</dbReference>
<dbReference type="Pfam" id="PF00295">
    <property type="entry name" value="Glyco_hydro_28"/>
    <property type="match status" value="1"/>
</dbReference>
<dbReference type="SMART" id="SM00710">
    <property type="entry name" value="PbH1"/>
    <property type="match status" value="6"/>
</dbReference>
<evidence type="ECO:0000256" key="11">
    <source>
        <dbReference type="RuleBase" id="RU361169"/>
    </source>
</evidence>
<evidence type="ECO:0000256" key="2">
    <source>
        <dbReference type="ARBA" id="ARBA00012736"/>
    </source>
</evidence>
<keyword evidence="3 12" id="KW-0732">Signal</keyword>
<dbReference type="InParanoid" id="A0A1W4X9P3"/>
<dbReference type="PROSITE" id="PS00502">
    <property type="entry name" value="POLYGALACTURONASE"/>
    <property type="match status" value="1"/>
</dbReference>
<comment type="catalytic activity">
    <reaction evidence="9">
        <text>(1,4-alpha-D-galacturonosyl)n+m + H2O = (1,4-alpha-D-galacturonosyl)n + (1,4-alpha-D-galacturonosyl)m.</text>
        <dbReference type="EC" id="3.2.1.15"/>
    </reaction>
</comment>
<dbReference type="PANTHER" id="PTHR31884:SF1">
    <property type="entry name" value="POLYGALACTURONASE"/>
    <property type="match status" value="1"/>
</dbReference>
<dbReference type="EC" id="3.2.1.15" evidence="2"/>
<name>A0A1W4X9P3_AGRPL</name>
<feature type="chain" id="PRO_5010737315" description="endo-polygalacturonase" evidence="12">
    <location>
        <begin position="19"/>
        <end position="376"/>
    </location>
</feature>
<evidence type="ECO:0000313" key="13">
    <source>
        <dbReference type="Proteomes" id="UP000192223"/>
    </source>
</evidence>
<dbReference type="OrthoDB" id="6709892at2759"/>
<dbReference type="GeneID" id="108739923"/>
<keyword evidence="8" id="KW-0961">Cell wall biogenesis/degradation</keyword>
<dbReference type="RefSeq" id="XP_018329552.1">
    <property type="nucleotide sequence ID" value="XM_018474050.2"/>
</dbReference>
<evidence type="ECO:0000256" key="3">
    <source>
        <dbReference type="ARBA" id="ARBA00022729"/>
    </source>
</evidence>
<evidence type="ECO:0000256" key="7">
    <source>
        <dbReference type="ARBA" id="ARBA00023295"/>
    </source>
</evidence>
<proteinExistence type="inferred from homology"/>
<keyword evidence="6" id="KW-1015">Disulfide bond</keyword>
<dbReference type="InterPro" id="IPR012334">
    <property type="entry name" value="Pectin_lyas_fold"/>
</dbReference>
<feature type="active site" evidence="10">
    <location>
        <position position="233"/>
    </location>
</feature>
<reference evidence="14" key="1">
    <citation type="submission" date="2025-08" db="UniProtKB">
        <authorList>
            <consortium name="RefSeq"/>
        </authorList>
    </citation>
    <scope>IDENTIFICATION</scope>
    <source>
        <tissue evidence="14">Entire body</tissue>
    </source>
</reference>
<dbReference type="KEGG" id="apln:108739923"/>
<evidence type="ECO:0000256" key="10">
    <source>
        <dbReference type="PROSITE-ProRule" id="PRU10052"/>
    </source>
</evidence>
<dbReference type="SUPFAM" id="SSF51126">
    <property type="entry name" value="Pectin lyase-like"/>
    <property type="match status" value="1"/>
</dbReference>
<evidence type="ECO:0000256" key="6">
    <source>
        <dbReference type="ARBA" id="ARBA00023157"/>
    </source>
</evidence>
<evidence type="ECO:0000256" key="8">
    <source>
        <dbReference type="ARBA" id="ARBA00023316"/>
    </source>
</evidence>
<keyword evidence="7 11" id="KW-0326">Glycosidase</keyword>
<dbReference type="InterPro" id="IPR050434">
    <property type="entry name" value="Glycosyl_hydrlase_28"/>
</dbReference>
<evidence type="ECO:0000256" key="1">
    <source>
        <dbReference type="ARBA" id="ARBA00008834"/>
    </source>
</evidence>
<dbReference type="GO" id="GO:0071555">
    <property type="term" value="P:cell wall organization"/>
    <property type="evidence" value="ECO:0007669"/>
    <property type="project" value="UniProtKB-KW"/>
</dbReference>
<feature type="signal peptide" evidence="12">
    <location>
        <begin position="1"/>
        <end position="18"/>
    </location>
</feature>
<evidence type="ECO:0000256" key="4">
    <source>
        <dbReference type="ARBA" id="ARBA00022737"/>
    </source>
</evidence>
<evidence type="ECO:0000256" key="5">
    <source>
        <dbReference type="ARBA" id="ARBA00022801"/>
    </source>
</evidence>
<dbReference type="PANTHER" id="PTHR31884">
    <property type="entry name" value="POLYGALACTURONASE"/>
    <property type="match status" value="1"/>
</dbReference>